<evidence type="ECO:0008006" key="4">
    <source>
        <dbReference type="Google" id="ProtNLM"/>
    </source>
</evidence>
<comment type="caution">
    <text evidence="2">The sequence shown here is derived from an EMBL/GenBank/DDBJ whole genome shotgun (WGS) entry which is preliminary data.</text>
</comment>
<dbReference type="AlphaFoldDB" id="A0A2W0HI83"/>
<dbReference type="Proteomes" id="UP000248066">
    <property type="component" value="Unassembled WGS sequence"/>
</dbReference>
<organism evidence="2 3">
    <name type="scientific">Alteribacter lacisalsi</name>
    <dbReference type="NCBI Taxonomy" id="2045244"/>
    <lineage>
        <taxon>Bacteria</taxon>
        <taxon>Bacillati</taxon>
        <taxon>Bacillota</taxon>
        <taxon>Bacilli</taxon>
        <taxon>Bacillales</taxon>
        <taxon>Bacillaceae</taxon>
        <taxon>Alteribacter</taxon>
    </lineage>
</organism>
<protein>
    <recommendedName>
        <fullName evidence="4">DUF3108 domain-containing protein</fullName>
    </recommendedName>
</protein>
<name>A0A2W0HI83_9BACI</name>
<dbReference type="PROSITE" id="PS51257">
    <property type="entry name" value="PROKAR_LIPOPROTEIN"/>
    <property type="match status" value="1"/>
</dbReference>
<sequence>MKRATLLLAGIFMLAACQNNSSEAEAGAGSSSADGSAGNGDTYLDFLPHAPAIKIFEFEMDGDGETYYMYHANVERSKDSVDINTIEHYSSQDNSVAVKSQNKIDEQVWLTSKYLSKDEGHKDNIVEMNIADYDFSDPERIRDRIRFDILFQEGMYEYRDAHAEYIYTLERDVNLPEKAEYKTDDFGEIILIKTKTLLPEGDSFIMWDYMAQQLGSVHIQIEDEVEEFFEFVLVEYEVLE</sequence>
<dbReference type="EMBL" id="PDOF01000002">
    <property type="protein sequence ID" value="PYZ96682.1"/>
    <property type="molecule type" value="Genomic_DNA"/>
</dbReference>
<evidence type="ECO:0000313" key="3">
    <source>
        <dbReference type="Proteomes" id="UP000248066"/>
    </source>
</evidence>
<feature type="chain" id="PRO_5038916659" description="DUF3108 domain-containing protein" evidence="1">
    <location>
        <begin position="22"/>
        <end position="240"/>
    </location>
</feature>
<evidence type="ECO:0000256" key="1">
    <source>
        <dbReference type="SAM" id="SignalP"/>
    </source>
</evidence>
<gene>
    <name evidence="2" type="ORF">CR205_13360</name>
</gene>
<proteinExistence type="predicted"/>
<dbReference type="RefSeq" id="WP_110520619.1">
    <property type="nucleotide sequence ID" value="NZ_PDOF01000002.1"/>
</dbReference>
<accession>A0A2W0HI83</accession>
<keyword evidence="1" id="KW-0732">Signal</keyword>
<feature type="signal peptide" evidence="1">
    <location>
        <begin position="1"/>
        <end position="21"/>
    </location>
</feature>
<keyword evidence="3" id="KW-1185">Reference proteome</keyword>
<reference evidence="2 3" key="1">
    <citation type="submission" date="2017-10" db="EMBL/GenBank/DDBJ databases">
        <title>Bacillus sp. nov., a halophilic bacterium isolated from a Yangshapao Lake.</title>
        <authorList>
            <person name="Wang H."/>
        </authorList>
    </citation>
    <scope>NUCLEOTIDE SEQUENCE [LARGE SCALE GENOMIC DNA]</scope>
    <source>
        <strain evidence="2 3">YSP-3</strain>
    </source>
</reference>
<evidence type="ECO:0000313" key="2">
    <source>
        <dbReference type="EMBL" id="PYZ96682.1"/>
    </source>
</evidence>